<evidence type="ECO:0000313" key="3">
    <source>
        <dbReference type="EMBL" id="MEE2526048.1"/>
    </source>
</evidence>
<dbReference type="RefSeq" id="WP_330198707.1">
    <property type="nucleotide sequence ID" value="NZ_JAZDRP010000003.1"/>
</dbReference>
<dbReference type="Gene3D" id="3.40.50.850">
    <property type="entry name" value="Isochorismatase-like"/>
    <property type="match status" value="1"/>
</dbReference>
<dbReference type="Proteomes" id="UP001354971">
    <property type="component" value="Unassembled WGS sequence"/>
</dbReference>
<dbReference type="InterPro" id="IPR036380">
    <property type="entry name" value="Isochorismatase-like_sf"/>
</dbReference>
<evidence type="ECO:0000259" key="2">
    <source>
        <dbReference type="Pfam" id="PF00857"/>
    </source>
</evidence>
<keyword evidence="1 3" id="KW-0378">Hydrolase</keyword>
<dbReference type="GO" id="GO:0016787">
    <property type="term" value="F:hydrolase activity"/>
    <property type="evidence" value="ECO:0007669"/>
    <property type="project" value="UniProtKB-KW"/>
</dbReference>
<evidence type="ECO:0000313" key="4">
    <source>
        <dbReference type="Proteomes" id="UP001354971"/>
    </source>
</evidence>
<name>A0ABU7LQ81_9PROT</name>
<evidence type="ECO:0000256" key="1">
    <source>
        <dbReference type="ARBA" id="ARBA00022801"/>
    </source>
</evidence>
<dbReference type="EC" id="3.-.-.-" evidence="3"/>
<feature type="domain" description="Isochorismatase-like" evidence="2">
    <location>
        <begin position="5"/>
        <end position="177"/>
    </location>
</feature>
<proteinExistence type="predicted"/>
<dbReference type="InterPro" id="IPR050272">
    <property type="entry name" value="Isochorismatase-like_hydrls"/>
</dbReference>
<sequence length="186" mass="19911">MILVLPVDIQKGLDEYAYWGGERSNPAFEANVARLLAAARQMGHEIIHIRHDSTNPKSPLRPGQPGNEFKAQAAPMEGEPVIAKSVNSAFIGTDLEQCLHDLAADHLVIFGLTAEHCVSTTTRMAGNLGFRVSLVGDATAAFPTVTPDGEAIDAETHHRVHLAALHREFATVITTDEAVSLLSAGD</sequence>
<keyword evidence="4" id="KW-1185">Reference proteome</keyword>
<dbReference type="Pfam" id="PF00857">
    <property type="entry name" value="Isochorismatase"/>
    <property type="match status" value="1"/>
</dbReference>
<dbReference type="PANTHER" id="PTHR43540:SF1">
    <property type="entry name" value="ISOCHORISMATASE HYDROLASE"/>
    <property type="match status" value="1"/>
</dbReference>
<organism evidence="3 4">
    <name type="scientific">Hyphobacterium lacteum</name>
    <dbReference type="NCBI Taxonomy" id="3116575"/>
    <lineage>
        <taxon>Bacteria</taxon>
        <taxon>Pseudomonadati</taxon>
        <taxon>Pseudomonadota</taxon>
        <taxon>Alphaproteobacteria</taxon>
        <taxon>Maricaulales</taxon>
        <taxon>Maricaulaceae</taxon>
        <taxon>Hyphobacterium</taxon>
    </lineage>
</organism>
<accession>A0ABU7LQ81</accession>
<reference evidence="3 4" key="1">
    <citation type="submission" date="2024-01" db="EMBL/GenBank/DDBJ databases">
        <title>Hyphobacterium bacterium isolated from marine sediment.</title>
        <authorList>
            <person name="Zhao S."/>
        </authorList>
    </citation>
    <scope>NUCLEOTIDE SEQUENCE [LARGE SCALE GENOMIC DNA]</scope>
    <source>
        <strain evidence="4">HN65</strain>
    </source>
</reference>
<comment type="caution">
    <text evidence="3">The sequence shown here is derived from an EMBL/GenBank/DDBJ whole genome shotgun (WGS) entry which is preliminary data.</text>
</comment>
<protein>
    <submittedName>
        <fullName evidence="3">Cysteine hydrolase family protein</fullName>
        <ecNumber evidence="3">3.-.-.-</ecNumber>
    </submittedName>
</protein>
<dbReference type="InterPro" id="IPR000868">
    <property type="entry name" value="Isochorismatase-like_dom"/>
</dbReference>
<dbReference type="SUPFAM" id="SSF52499">
    <property type="entry name" value="Isochorismatase-like hydrolases"/>
    <property type="match status" value="1"/>
</dbReference>
<dbReference type="PANTHER" id="PTHR43540">
    <property type="entry name" value="PEROXYUREIDOACRYLATE/UREIDOACRYLATE AMIDOHYDROLASE-RELATED"/>
    <property type="match status" value="1"/>
</dbReference>
<gene>
    <name evidence="3" type="ORF">V0U79_06695</name>
</gene>
<dbReference type="CDD" id="cd01014">
    <property type="entry name" value="nicotinamidase_related"/>
    <property type="match status" value="1"/>
</dbReference>
<dbReference type="EMBL" id="JAZDRP010000003">
    <property type="protein sequence ID" value="MEE2526048.1"/>
    <property type="molecule type" value="Genomic_DNA"/>
</dbReference>